<dbReference type="EMBL" id="RJUK01000001">
    <property type="protein sequence ID" value="ROQ20939.1"/>
    <property type="molecule type" value="Genomic_DNA"/>
</dbReference>
<gene>
    <name evidence="13" type="primary">lolB</name>
    <name evidence="14" type="ORF">EDC38_1558</name>
</gene>
<dbReference type="PROSITE" id="PS51257">
    <property type="entry name" value="PROKAR_LIPOPROTEIN"/>
    <property type="match status" value="1"/>
</dbReference>
<evidence type="ECO:0000256" key="8">
    <source>
        <dbReference type="ARBA" id="ARBA00023136"/>
    </source>
</evidence>
<evidence type="ECO:0000313" key="14">
    <source>
        <dbReference type="EMBL" id="ROQ20939.1"/>
    </source>
</evidence>
<dbReference type="CDD" id="cd16326">
    <property type="entry name" value="LolB"/>
    <property type="match status" value="1"/>
</dbReference>
<dbReference type="NCBIfam" id="TIGR00548">
    <property type="entry name" value="lolB"/>
    <property type="match status" value="1"/>
</dbReference>
<evidence type="ECO:0000256" key="10">
    <source>
        <dbReference type="ARBA" id="ARBA00023186"/>
    </source>
</evidence>
<evidence type="ECO:0000256" key="3">
    <source>
        <dbReference type="ARBA" id="ARBA00011245"/>
    </source>
</evidence>
<organism evidence="14 15">
    <name type="scientific">Marinimicrobium koreense</name>
    <dbReference type="NCBI Taxonomy" id="306545"/>
    <lineage>
        <taxon>Bacteria</taxon>
        <taxon>Pseudomonadati</taxon>
        <taxon>Pseudomonadota</taxon>
        <taxon>Gammaproteobacteria</taxon>
        <taxon>Cellvibrionales</taxon>
        <taxon>Cellvibrionaceae</taxon>
        <taxon>Marinimicrobium</taxon>
    </lineage>
</organism>
<dbReference type="GO" id="GO:0044874">
    <property type="term" value="P:lipoprotein localization to outer membrane"/>
    <property type="evidence" value="ECO:0007669"/>
    <property type="project" value="UniProtKB-UniRule"/>
</dbReference>
<keyword evidence="7 13" id="KW-0653">Protein transport</keyword>
<accession>A0A3N1NYP8</accession>
<evidence type="ECO:0000256" key="4">
    <source>
        <dbReference type="ARBA" id="ARBA00016202"/>
    </source>
</evidence>
<protein>
    <recommendedName>
        <fullName evidence="4 13">Outer-membrane lipoprotein LolB</fullName>
    </recommendedName>
</protein>
<comment type="subunit">
    <text evidence="3 13">Monomer.</text>
</comment>
<evidence type="ECO:0000256" key="1">
    <source>
        <dbReference type="ARBA" id="ARBA00004459"/>
    </source>
</evidence>
<reference evidence="14 15" key="1">
    <citation type="submission" date="2018-11" db="EMBL/GenBank/DDBJ databases">
        <title>Genomic Encyclopedia of Type Strains, Phase IV (KMG-IV): sequencing the most valuable type-strain genomes for metagenomic binning, comparative biology and taxonomic classification.</title>
        <authorList>
            <person name="Goeker M."/>
        </authorList>
    </citation>
    <scope>NUCLEOTIDE SEQUENCE [LARGE SCALE GENOMIC DNA]</scope>
    <source>
        <strain evidence="14 15">DSM 16974</strain>
    </source>
</reference>
<name>A0A3N1NYP8_9GAMM</name>
<dbReference type="Pfam" id="PF03550">
    <property type="entry name" value="LolB"/>
    <property type="match status" value="1"/>
</dbReference>
<comment type="similarity">
    <text evidence="2 13">Belongs to the LolB family.</text>
</comment>
<keyword evidence="10 13" id="KW-0143">Chaperone</keyword>
<dbReference type="Gene3D" id="2.50.20.10">
    <property type="entry name" value="Lipoprotein localisation LolA/LolB/LppX"/>
    <property type="match status" value="1"/>
</dbReference>
<keyword evidence="5 13" id="KW-0813">Transport</keyword>
<dbReference type="GO" id="GO:0015031">
    <property type="term" value="P:protein transport"/>
    <property type="evidence" value="ECO:0007669"/>
    <property type="project" value="UniProtKB-KW"/>
</dbReference>
<dbReference type="SUPFAM" id="SSF89392">
    <property type="entry name" value="Prokaryotic lipoproteins and lipoprotein localization factors"/>
    <property type="match status" value="1"/>
</dbReference>
<dbReference type="InterPro" id="IPR004565">
    <property type="entry name" value="OM_lipoprot_LolB"/>
</dbReference>
<evidence type="ECO:0000256" key="11">
    <source>
        <dbReference type="ARBA" id="ARBA00023237"/>
    </source>
</evidence>
<dbReference type="OrthoDB" id="9797618at2"/>
<keyword evidence="8 13" id="KW-0472">Membrane</keyword>
<keyword evidence="12 13" id="KW-0449">Lipoprotein</keyword>
<evidence type="ECO:0000256" key="2">
    <source>
        <dbReference type="ARBA" id="ARBA00009696"/>
    </source>
</evidence>
<sequence length="195" mass="21970">MSRVLALTLMLLVVGCARQPLQPVEDWERHQAAAQRLNSWQLSGKLGARLPDNSGSARLRWHQDQSNYRIDLSGPFGQGRVIIETTDSGVRLRQGGEPPLEAASAEALMWQTTGWRVPVAELTYWVRGIPAPDSRHRILERTPQGLLKTLRQSGWTLHYSDYEAVGLLPLPGRIVAERKDTRLTLIVYDWSLPES</sequence>
<evidence type="ECO:0000256" key="9">
    <source>
        <dbReference type="ARBA" id="ARBA00023139"/>
    </source>
</evidence>
<evidence type="ECO:0000256" key="7">
    <source>
        <dbReference type="ARBA" id="ARBA00022927"/>
    </source>
</evidence>
<dbReference type="RefSeq" id="WP_123638009.1">
    <property type="nucleotide sequence ID" value="NZ_RJUK01000001.1"/>
</dbReference>
<comment type="subcellular location">
    <subcellularLocation>
        <location evidence="1 13">Cell outer membrane</location>
        <topology evidence="1 13">Lipid-anchor</topology>
    </subcellularLocation>
</comment>
<evidence type="ECO:0000313" key="15">
    <source>
        <dbReference type="Proteomes" id="UP000273643"/>
    </source>
</evidence>
<comment type="caution">
    <text evidence="14">The sequence shown here is derived from an EMBL/GenBank/DDBJ whole genome shotgun (WGS) entry which is preliminary data.</text>
</comment>
<keyword evidence="15" id="KW-1185">Reference proteome</keyword>
<keyword evidence="6 13" id="KW-0732">Signal</keyword>
<evidence type="ECO:0000256" key="12">
    <source>
        <dbReference type="ARBA" id="ARBA00023288"/>
    </source>
</evidence>
<keyword evidence="9 13" id="KW-0564">Palmitate</keyword>
<proteinExistence type="inferred from homology"/>
<dbReference type="InterPro" id="IPR029046">
    <property type="entry name" value="LolA/LolB/LppX"/>
</dbReference>
<dbReference type="AlphaFoldDB" id="A0A3N1NYP8"/>
<keyword evidence="11 13" id="KW-0998">Cell outer membrane</keyword>
<evidence type="ECO:0000256" key="5">
    <source>
        <dbReference type="ARBA" id="ARBA00022448"/>
    </source>
</evidence>
<dbReference type="Proteomes" id="UP000273643">
    <property type="component" value="Unassembled WGS sequence"/>
</dbReference>
<evidence type="ECO:0000256" key="13">
    <source>
        <dbReference type="HAMAP-Rule" id="MF_00233"/>
    </source>
</evidence>
<dbReference type="HAMAP" id="MF_00233">
    <property type="entry name" value="LolB"/>
    <property type="match status" value="1"/>
</dbReference>
<dbReference type="GO" id="GO:0009279">
    <property type="term" value="C:cell outer membrane"/>
    <property type="evidence" value="ECO:0007669"/>
    <property type="project" value="UniProtKB-SubCell"/>
</dbReference>
<comment type="function">
    <text evidence="13">Plays a critical role in the incorporation of lipoproteins in the outer membrane after they are released by the LolA protein.</text>
</comment>
<evidence type="ECO:0000256" key="6">
    <source>
        <dbReference type="ARBA" id="ARBA00022729"/>
    </source>
</evidence>